<feature type="transmembrane region" description="Helical" evidence="1">
    <location>
        <begin position="9"/>
        <end position="29"/>
    </location>
</feature>
<accession>A0ABU3X983</accession>
<reference evidence="2 3" key="1">
    <citation type="submission" date="2023-10" db="EMBL/GenBank/DDBJ databases">
        <title>Screening of Alkalihalobacillus lindianensis BZ-TG-R113 and Its Alleviation of Salt Stress on Rapeseed Growth.</title>
        <authorList>
            <person name="Zhao B."/>
            <person name="Guo T."/>
        </authorList>
    </citation>
    <scope>NUCLEOTIDE SEQUENCE [LARGE SCALE GENOMIC DNA]</scope>
    <source>
        <strain evidence="2 3">BZ-TG-R113</strain>
    </source>
</reference>
<keyword evidence="1" id="KW-1133">Transmembrane helix</keyword>
<keyword evidence="1" id="KW-0812">Transmembrane</keyword>
<dbReference type="RefSeq" id="WP_317121660.1">
    <property type="nucleotide sequence ID" value="NZ_JAWJBA010000002.1"/>
</dbReference>
<proteinExistence type="predicted"/>
<name>A0ABU3X983_9BACI</name>
<keyword evidence="1" id="KW-0472">Membrane</keyword>
<comment type="caution">
    <text evidence="2">The sequence shown here is derived from an EMBL/GenBank/DDBJ whole genome shotgun (WGS) entry which is preliminary data.</text>
</comment>
<protein>
    <submittedName>
        <fullName evidence="2">Uncharacterized protein</fullName>
    </submittedName>
</protein>
<evidence type="ECO:0000256" key="1">
    <source>
        <dbReference type="SAM" id="Phobius"/>
    </source>
</evidence>
<organism evidence="2 3">
    <name type="scientific">Alkalihalophilus lindianensis</name>
    <dbReference type="NCBI Taxonomy" id="1630542"/>
    <lineage>
        <taxon>Bacteria</taxon>
        <taxon>Bacillati</taxon>
        <taxon>Bacillota</taxon>
        <taxon>Bacilli</taxon>
        <taxon>Bacillales</taxon>
        <taxon>Bacillaceae</taxon>
        <taxon>Alkalihalophilus</taxon>
    </lineage>
</organism>
<evidence type="ECO:0000313" key="3">
    <source>
        <dbReference type="Proteomes" id="UP001287282"/>
    </source>
</evidence>
<evidence type="ECO:0000313" key="2">
    <source>
        <dbReference type="EMBL" id="MDV2684429.1"/>
    </source>
</evidence>
<gene>
    <name evidence="2" type="ORF">RYX56_08605</name>
</gene>
<dbReference type="Proteomes" id="UP001287282">
    <property type="component" value="Unassembled WGS sequence"/>
</dbReference>
<sequence length="64" mass="7432">MFQKRLTGLGFKVSLVILIVLVALQWSLYVLNIEGITSGFFFISILIVFLFWAFFIYKDHAKSK</sequence>
<dbReference type="EMBL" id="JAWJBA010000002">
    <property type="protein sequence ID" value="MDV2684429.1"/>
    <property type="molecule type" value="Genomic_DNA"/>
</dbReference>
<keyword evidence="3" id="KW-1185">Reference proteome</keyword>
<feature type="transmembrane region" description="Helical" evidence="1">
    <location>
        <begin position="35"/>
        <end position="57"/>
    </location>
</feature>